<dbReference type="AlphaFoldDB" id="A0A5B7DJA0"/>
<evidence type="ECO:0000313" key="2">
    <source>
        <dbReference type="EMBL" id="MPC21225.1"/>
    </source>
</evidence>
<comment type="caution">
    <text evidence="2">The sequence shown here is derived from an EMBL/GenBank/DDBJ whole genome shotgun (WGS) entry which is preliminary data.</text>
</comment>
<name>A0A5B7DJA0_PORTR</name>
<keyword evidence="3" id="KW-1185">Reference proteome</keyword>
<dbReference type="Proteomes" id="UP000324222">
    <property type="component" value="Unassembled WGS sequence"/>
</dbReference>
<keyword evidence="1" id="KW-1133">Transmembrane helix</keyword>
<organism evidence="2 3">
    <name type="scientific">Portunus trituberculatus</name>
    <name type="common">Swimming crab</name>
    <name type="synonym">Neptunus trituberculatus</name>
    <dbReference type="NCBI Taxonomy" id="210409"/>
    <lineage>
        <taxon>Eukaryota</taxon>
        <taxon>Metazoa</taxon>
        <taxon>Ecdysozoa</taxon>
        <taxon>Arthropoda</taxon>
        <taxon>Crustacea</taxon>
        <taxon>Multicrustacea</taxon>
        <taxon>Malacostraca</taxon>
        <taxon>Eumalacostraca</taxon>
        <taxon>Eucarida</taxon>
        <taxon>Decapoda</taxon>
        <taxon>Pleocyemata</taxon>
        <taxon>Brachyura</taxon>
        <taxon>Eubrachyura</taxon>
        <taxon>Portunoidea</taxon>
        <taxon>Portunidae</taxon>
        <taxon>Portuninae</taxon>
        <taxon>Portunus</taxon>
    </lineage>
</organism>
<sequence length="101" mass="11242">MFFDLYRTVSSSEVSSSICGGTYICVLQIVVLFYGMLAFFPEVSCTEIFVLRHLYHKSDSSFRIIPSGMFGLGDNGQYSNKVSSDVRHEIDGLYCIGFIGA</sequence>
<evidence type="ECO:0000256" key="1">
    <source>
        <dbReference type="SAM" id="Phobius"/>
    </source>
</evidence>
<evidence type="ECO:0000313" key="3">
    <source>
        <dbReference type="Proteomes" id="UP000324222"/>
    </source>
</evidence>
<gene>
    <name evidence="2" type="ORF">E2C01_014204</name>
</gene>
<keyword evidence="1" id="KW-0812">Transmembrane</keyword>
<reference evidence="2 3" key="1">
    <citation type="submission" date="2019-05" db="EMBL/GenBank/DDBJ databases">
        <title>Another draft genome of Portunus trituberculatus and its Hox gene families provides insights of decapod evolution.</title>
        <authorList>
            <person name="Jeong J.-H."/>
            <person name="Song I."/>
            <person name="Kim S."/>
            <person name="Choi T."/>
            <person name="Kim D."/>
            <person name="Ryu S."/>
            <person name="Kim W."/>
        </authorList>
    </citation>
    <scope>NUCLEOTIDE SEQUENCE [LARGE SCALE GENOMIC DNA]</scope>
    <source>
        <tissue evidence="2">Muscle</tissue>
    </source>
</reference>
<dbReference type="EMBL" id="VSRR010000954">
    <property type="protein sequence ID" value="MPC21225.1"/>
    <property type="molecule type" value="Genomic_DNA"/>
</dbReference>
<feature type="transmembrane region" description="Helical" evidence="1">
    <location>
        <begin position="20"/>
        <end position="40"/>
    </location>
</feature>
<keyword evidence="1" id="KW-0472">Membrane</keyword>
<protein>
    <submittedName>
        <fullName evidence="2">Uncharacterized protein</fullName>
    </submittedName>
</protein>
<accession>A0A5B7DJA0</accession>
<proteinExistence type="predicted"/>